<dbReference type="AlphaFoldDB" id="A0A2U1E7V5"/>
<keyword evidence="2" id="KW-1185">Reference proteome</keyword>
<reference evidence="1 2" key="1">
    <citation type="submission" date="2018-04" db="EMBL/GenBank/DDBJ databases">
        <title>Genomic Encyclopedia of Type Strains, Phase IV (KMG-IV): sequencing the most valuable type-strain genomes for metagenomic binning, comparative biology and taxonomic classification.</title>
        <authorList>
            <person name="Goeker M."/>
        </authorList>
    </citation>
    <scope>NUCLEOTIDE SEQUENCE [LARGE SCALE GENOMIC DNA]</scope>
    <source>
        <strain evidence="1 2">DSM 45771</strain>
    </source>
</reference>
<evidence type="ECO:0000313" key="1">
    <source>
        <dbReference type="EMBL" id="PVY96027.1"/>
    </source>
</evidence>
<sequence>MLDHVRASPASGLAPAPRFPPDDDPLWASVASAGADSVELKVLLLPGAGAVPSRFTGGHPGRVRQRRLYLLDTADLLLARVGVHVRLRDRGRDRWDLTVRVRGEDAVAALPRPAGARVEVDVLPGRALHSTELREALAADRAVACRDGALDVHALMTAAQGALLAAAVPHLAGALHVHGPLTVERAVVPRPRCGLAHARHERCRFPGGRVLEEFSARCPPGEAPTVARALAHFLSAHGAAPATRQRTKTAAWLEELLAGAP</sequence>
<organism evidence="1 2">
    <name type="scientific">Actinomycetospora cinnamomea</name>
    <dbReference type="NCBI Taxonomy" id="663609"/>
    <lineage>
        <taxon>Bacteria</taxon>
        <taxon>Bacillati</taxon>
        <taxon>Actinomycetota</taxon>
        <taxon>Actinomycetes</taxon>
        <taxon>Pseudonocardiales</taxon>
        <taxon>Pseudonocardiaceae</taxon>
        <taxon>Actinomycetospora</taxon>
    </lineage>
</organism>
<accession>A0A2U1E7V5</accession>
<evidence type="ECO:0000313" key="2">
    <source>
        <dbReference type="Proteomes" id="UP000245639"/>
    </source>
</evidence>
<proteinExistence type="predicted"/>
<dbReference type="EMBL" id="QEKW01000033">
    <property type="protein sequence ID" value="PVY96027.1"/>
    <property type="molecule type" value="Genomic_DNA"/>
</dbReference>
<dbReference type="Proteomes" id="UP000245639">
    <property type="component" value="Unassembled WGS sequence"/>
</dbReference>
<gene>
    <name evidence="1" type="ORF">C8D89_13323</name>
</gene>
<dbReference type="RefSeq" id="WP_116711470.1">
    <property type="nucleotide sequence ID" value="NZ_QEKW01000033.1"/>
</dbReference>
<dbReference type="OrthoDB" id="5764514at2"/>
<name>A0A2U1E7V5_9PSEU</name>
<protein>
    <recommendedName>
        <fullName evidence="3">CYTH domain-containing protein</fullName>
    </recommendedName>
</protein>
<evidence type="ECO:0008006" key="3">
    <source>
        <dbReference type="Google" id="ProtNLM"/>
    </source>
</evidence>
<comment type="caution">
    <text evidence="1">The sequence shown here is derived from an EMBL/GenBank/DDBJ whole genome shotgun (WGS) entry which is preliminary data.</text>
</comment>